<dbReference type="HAMAP" id="MF_01813">
    <property type="entry name" value="MenG_UbiE_methyltr"/>
    <property type="match status" value="1"/>
</dbReference>
<dbReference type="PANTHER" id="PTHR43591:SF24">
    <property type="entry name" value="2-METHOXY-6-POLYPRENYL-1,4-BENZOQUINOL METHYLASE, MITOCHONDRIAL"/>
    <property type="match status" value="1"/>
</dbReference>
<dbReference type="OrthoDB" id="9808140at2"/>
<dbReference type="Proteomes" id="UP000334923">
    <property type="component" value="Unassembled WGS sequence"/>
</dbReference>
<sequence length="245" mass="27097">MGELFDSVAQHYDFLNHLLSLGTDWWWRERVAASVRRRGPQRLLDLATGSGDLLRLLERRIPGLEEAWGVDVSPSMLAVARGKGLCRLLQADALALPFPDGSFDVVTVAFGLRNFPERGRAFAEMQRILRPGGAAFILEFSRPWAWLAPAYFFYLRSILPEIAHLFGAPREAYRYLASSIAAFPGAEELAEEMERAGFGSVRFQRLTGGVVALHEAEAGGVGAVPEQSDQSRRSSSGTNFVREAE</sequence>
<dbReference type="NCBIfam" id="TIGR01934">
    <property type="entry name" value="MenG_MenH_UbiE"/>
    <property type="match status" value="1"/>
</dbReference>
<comment type="caution">
    <text evidence="5">Lacks conserved residue(s) required for the propagation of feature annotation.</text>
</comment>
<evidence type="ECO:0000256" key="2">
    <source>
        <dbReference type="ARBA" id="ARBA00022603"/>
    </source>
</evidence>
<keyword evidence="8" id="KW-1185">Reference proteome</keyword>
<dbReference type="PROSITE" id="PS51608">
    <property type="entry name" value="SAM_MT_UBIE"/>
    <property type="match status" value="1"/>
</dbReference>
<evidence type="ECO:0000313" key="7">
    <source>
        <dbReference type="EMBL" id="VVM05716.1"/>
    </source>
</evidence>
<keyword evidence="1 5" id="KW-0474">Menaquinone biosynthesis</keyword>
<dbReference type="EC" id="2.1.1.163" evidence="5"/>
<keyword evidence="4 5" id="KW-0949">S-adenosyl-L-methionine</keyword>
<dbReference type="GO" id="GO:0032259">
    <property type="term" value="P:methylation"/>
    <property type="evidence" value="ECO:0007669"/>
    <property type="project" value="UniProtKB-KW"/>
</dbReference>
<organism evidence="7 8">
    <name type="scientific">Methylacidimicrobium tartarophylax</name>
    <dbReference type="NCBI Taxonomy" id="1041768"/>
    <lineage>
        <taxon>Bacteria</taxon>
        <taxon>Pseudomonadati</taxon>
        <taxon>Verrucomicrobiota</taxon>
        <taxon>Methylacidimicrobium</taxon>
    </lineage>
</organism>
<dbReference type="AlphaFoldDB" id="A0A5E6M931"/>
<evidence type="ECO:0000256" key="4">
    <source>
        <dbReference type="ARBA" id="ARBA00022691"/>
    </source>
</evidence>
<feature type="region of interest" description="Disordered" evidence="6">
    <location>
        <begin position="221"/>
        <end position="245"/>
    </location>
</feature>
<evidence type="ECO:0000313" key="8">
    <source>
        <dbReference type="Proteomes" id="UP000334923"/>
    </source>
</evidence>
<evidence type="ECO:0000256" key="3">
    <source>
        <dbReference type="ARBA" id="ARBA00022679"/>
    </source>
</evidence>
<comment type="function">
    <text evidence="5">Methyltransferase required for the conversion of demethylmenaquinol (DMKH2) to menaquinol (MKH2).</text>
</comment>
<dbReference type="EMBL" id="CABFVA020000026">
    <property type="protein sequence ID" value="VVM05716.1"/>
    <property type="molecule type" value="Genomic_DNA"/>
</dbReference>
<feature type="binding site" evidence="5">
    <location>
        <position position="71"/>
    </location>
    <ligand>
        <name>S-adenosyl-L-methionine</name>
        <dbReference type="ChEBI" id="CHEBI:59789"/>
    </ligand>
</feature>
<dbReference type="PROSITE" id="PS01183">
    <property type="entry name" value="UBIE_1"/>
    <property type="match status" value="1"/>
</dbReference>
<dbReference type="UniPathway" id="UPA00079">
    <property type="reaction ID" value="UER00169"/>
</dbReference>
<dbReference type="GO" id="GO:0043770">
    <property type="term" value="F:demethylmenaquinone methyltransferase activity"/>
    <property type="evidence" value="ECO:0007669"/>
    <property type="project" value="UniProtKB-UniRule"/>
</dbReference>
<dbReference type="Gene3D" id="3.40.50.150">
    <property type="entry name" value="Vaccinia Virus protein VP39"/>
    <property type="match status" value="1"/>
</dbReference>
<dbReference type="SUPFAM" id="SSF53335">
    <property type="entry name" value="S-adenosyl-L-methionine-dependent methyltransferases"/>
    <property type="match status" value="1"/>
</dbReference>
<gene>
    <name evidence="7" type="primary">ubiE</name>
    <name evidence="5" type="synonym">menG</name>
    <name evidence="7" type="ORF">MAMT_00753</name>
</gene>
<name>A0A5E6M931_9BACT</name>
<comment type="catalytic activity">
    <reaction evidence="5">
        <text>a 2-demethylmenaquinol + S-adenosyl-L-methionine = a menaquinol + S-adenosyl-L-homocysteine + H(+)</text>
        <dbReference type="Rhea" id="RHEA:42640"/>
        <dbReference type="Rhea" id="RHEA-COMP:9539"/>
        <dbReference type="Rhea" id="RHEA-COMP:9563"/>
        <dbReference type="ChEBI" id="CHEBI:15378"/>
        <dbReference type="ChEBI" id="CHEBI:18151"/>
        <dbReference type="ChEBI" id="CHEBI:55437"/>
        <dbReference type="ChEBI" id="CHEBI:57856"/>
        <dbReference type="ChEBI" id="CHEBI:59789"/>
        <dbReference type="EC" id="2.1.1.163"/>
    </reaction>
</comment>
<reference evidence="7 8" key="1">
    <citation type="submission" date="2019-09" db="EMBL/GenBank/DDBJ databases">
        <authorList>
            <person name="Cremers G."/>
        </authorList>
    </citation>
    <scope>NUCLEOTIDE SEQUENCE [LARGE SCALE GENOMIC DNA]</scope>
    <source>
        <strain evidence="7">4A</strain>
    </source>
</reference>
<dbReference type="Pfam" id="PF01209">
    <property type="entry name" value="Ubie_methyltran"/>
    <property type="match status" value="1"/>
</dbReference>
<feature type="binding site" evidence="5">
    <location>
        <position position="50"/>
    </location>
    <ligand>
        <name>S-adenosyl-L-methionine</name>
        <dbReference type="ChEBI" id="CHEBI:59789"/>
    </ligand>
</feature>
<dbReference type="InterPro" id="IPR023576">
    <property type="entry name" value="UbiE/COQ5_MeTrFase_CS"/>
</dbReference>
<comment type="pathway">
    <text evidence="5">Quinol/quinone metabolism; menaquinone biosynthesis; menaquinol from 1,4-dihydroxy-2-naphthoate: step 2/2.</text>
</comment>
<proteinExistence type="inferred from homology"/>
<dbReference type="GO" id="GO:0009234">
    <property type="term" value="P:menaquinone biosynthetic process"/>
    <property type="evidence" value="ECO:0007669"/>
    <property type="project" value="UniProtKB-UniRule"/>
</dbReference>
<evidence type="ECO:0000256" key="6">
    <source>
        <dbReference type="SAM" id="MobiDB-lite"/>
    </source>
</evidence>
<evidence type="ECO:0000256" key="5">
    <source>
        <dbReference type="HAMAP-Rule" id="MF_01813"/>
    </source>
</evidence>
<comment type="similarity">
    <text evidence="5">Belongs to the class I-like SAM-binding methyltransferase superfamily. MenG/UbiE family.</text>
</comment>
<dbReference type="InterPro" id="IPR004033">
    <property type="entry name" value="UbiE/COQ5_MeTrFase"/>
</dbReference>
<dbReference type="InterPro" id="IPR029063">
    <property type="entry name" value="SAM-dependent_MTases_sf"/>
</dbReference>
<keyword evidence="3 5" id="KW-0808">Transferase</keyword>
<feature type="binding site" evidence="5">
    <location>
        <begin position="92"/>
        <end position="93"/>
    </location>
    <ligand>
        <name>S-adenosyl-L-methionine</name>
        <dbReference type="ChEBI" id="CHEBI:59789"/>
    </ligand>
</feature>
<protein>
    <recommendedName>
        <fullName evidence="5">Demethylmenaquinone methyltransferase</fullName>
        <ecNumber evidence="5">2.1.1.163</ecNumber>
    </recommendedName>
</protein>
<evidence type="ECO:0000256" key="1">
    <source>
        <dbReference type="ARBA" id="ARBA00022428"/>
    </source>
</evidence>
<dbReference type="PANTHER" id="PTHR43591">
    <property type="entry name" value="METHYLTRANSFERASE"/>
    <property type="match status" value="1"/>
</dbReference>
<accession>A0A5E6M931</accession>
<dbReference type="CDD" id="cd02440">
    <property type="entry name" value="AdoMet_MTases"/>
    <property type="match status" value="1"/>
</dbReference>
<keyword evidence="2 5" id="KW-0489">Methyltransferase</keyword>